<evidence type="ECO:0000313" key="3">
    <source>
        <dbReference type="EMBL" id="GFH55187.1"/>
    </source>
</evidence>
<gene>
    <name evidence="3" type="ORF">CTEN210_11663</name>
</gene>
<comment type="caution">
    <text evidence="3">The sequence shown here is derived from an EMBL/GenBank/DDBJ whole genome shotgun (WGS) entry which is preliminary data.</text>
</comment>
<keyword evidence="4" id="KW-1185">Reference proteome</keyword>
<evidence type="ECO:0000256" key="2">
    <source>
        <dbReference type="SAM" id="MobiDB-lite"/>
    </source>
</evidence>
<dbReference type="InterPro" id="IPR000408">
    <property type="entry name" value="Reg_chr_condens"/>
</dbReference>
<dbReference type="Pfam" id="PF00415">
    <property type="entry name" value="RCC1"/>
    <property type="match status" value="1"/>
</dbReference>
<dbReference type="GO" id="GO:0005737">
    <property type="term" value="C:cytoplasm"/>
    <property type="evidence" value="ECO:0007669"/>
    <property type="project" value="TreeGrafter"/>
</dbReference>
<evidence type="ECO:0000313" key="4">
    <source>
        <dbReference type="Proteomes" id="UP001054902"/>
    </source>
</evidence>
<dbReference type="PANTHER" id="PTHR45982">
    <property type="entry name" value="REGULATOR OF CHROMOSOME CONDENSATION"/>
    <property type="match status" value="1"/>
</dbReference>
<dbReference type="InterPro" id="IPR011044">
    <property type="entry name" value="Quino_amine_DH_bsu"/>
</dbReference>
<feature type="region of interest" description="Disordered" evidence="2">
    <location>
        <begin position="537"/>
        <end position="631"/>
    </location>
</feature>
<dbReference type="Gene3D" id="2.130.10.30">
    <property type="entry name" value="Regulator of chromosome condensation 1/beta-lactamase-inhibitor protein II"/>
    <property type="match status" value="1"/>
</dbReference>
<feature type="repeat" description="RCC1" evidence="1">
    <location>
        <begin position="773"/>
        <end position="828"/>
    </location>
</feature>
<dbReference type="SUPFAM" id="SSF50985">
    <property type="entry name" value="RCC1/BLIP-II"/>
    <property type="match status" value="1"/>
</dbReference>
<feature type="repeat" description="RCC1" evidence="1">
    <location>
        <begin position="828"/>
        <end position="880"/>
    </location>
</feature>
<dbReference type="Proteomes" id="UP001054902">
    <property type="component" value="Unassembled WGS sequence"/>
</dbReference>
<dbReference type="EMBL" id="BLLK01000047">
    <property type="protein sequence ID" value="GFH55187.1"/>
    <property type="molecule type" value="Genomic_DNA"/>
</dbReference>
<dbReference type="PROSITE" id="PS50231">
    <property type="entry name" value="RICIN_B_LECTIN"/>
    <property type="match status" value="1"/>
</dbReference>
<sequence>MVYISPQTLATSVFASSSLLGKNFLSVVNAASSSSALRQQEEYSDKHNIPNHGNIVSPTTNDDLRVLTAVADLNFTHHDIYIGAPCFHEIASLQGDSTSLDFSLGRRTVCNNNGNMIVTAGILLQTNDQGEEVFKYVVKIFGDGSGDTVDQSIVHTIIEEGEGSIFDSDAYVEIALSGDGSTLAIANTKSDRGPENSAVSDSTVKIFKFDNVNKVWSSTLTVYSCDAGGGGYYFGGLQVSLSDDGSKLVLGLPYVDAIINTSPTSSVGNVHVYDLDSDSATLTFDLAESLYLGTIIKERAYIGRKVAISGDGTSIIFSAPGDNTVYWSDFGSTLTSFSDGQTNSDVGSSLAISYDGTIFAYGTRNHDDVTNNAPDKGIVTVQKRSDANEWSRLGNILMGERGEGAYEGSYYVGDMFGYDLALSEINAYDSDGATNMIRLLVGSPKSDATGHGDDHYYQGHGELYQIDHVNATPESSWDQIAYDVDGKAGGEKSGTSVAMSTNGDTIIIGAPGYQAAGKGGYFEGTVRVYKQTEYSSVPSFVPSSEPSITIEPSSSPSLSSEPSLSPSVSMEPSQIPSFSSQPSSEPSLSIEPSSSPSLSNEPSSSPSVSIAPSQSPSLSSQPSALPSVSLVPSTLPSATADKEFQLISTFGPFGEDTEKKWCLTASETSKLHVRPCRTYESRSEDLQLWKFTEAGGLKLAGKAIGEFCVKFDPESRFERVRLYRDGTLNDALDKWDIRYYYEFPSSQPSVTLSEMAPLQFSILNVHACALLSSQVQSVGWGRDGQLGLNLSIVEDTSTPVTVDFSSVTSSPPKKVVTGQTHTCTLVDDTVFCYGRNGDGQLGNSTPTPYIPVQVLQNRSAIANVKDIEAGNYHTCAILENKSLYCWGWNAKGQLDFNSSGTLNVKMLALTYSATCIVLETNLNQVVCKGSPHND</sequence>
<reference evidence="3 4" key="1">
    <citation type="journal article" date="2021" name="Sci. Rep.">
        <title>The genome of the diatom Chaetoceros tenuissimus carries an ancient integrated fragment of an extant virus.</title>
        <authorList>
            <person name="Hongo Y."/>
            <person name="Kimura K."/>
            <person name="Takaki Y."/>
            <person name="Yoshida Y."/>
            <person name="Baba S."/>
            <person name="Kobayashi G."/>
            <person name="Nagasaki K."/>
            <person name="Hano T."/>
            <person name="Tomaru Y."/>
        </authorList>
    </citation>
    <scope>NUCLEOTIDE SEQUENCE [LARGE SCALE GENOMIC DNA]</scope>
    <source>
        <strain evidence="3 4">NIES-3715</strain>
    </source>
</reference>
<protein>
    <submittedName>
        <fullName evidence="3">Uncharacterized protein</fullName>
    </submittedName>
</protein>
<accession>A0AAD3H943</accession>
<dbReference type="InterPro" id="IPR009091">
    <property type="entry name" value="RCC1/BLIP-II"/>
</dbReference>
<dbReference type="InterPro" id="IPR051553">
    <property type="entry name" value="Ran_GTPase-activating"/>
</dbReference>
<evidence type="ECO:0000256" key="1">
    <source>
        <dbReference type="PROSITE-ProRule" id="PRU00235"/>
    </source>
</evidence>
<organism evidence="3 4">
    <name type="scientific">Chaetoceros tenuissimus</name>
    <dbReference type="NCBI Taxonomy" id="426638"/>
    <lineage>
        <taxon>Eukaryota</taxon>
        <taxon>Sar</taxon>
        <taxon>Stramenopiles</taxon>
        <taxon>Ochrophyta</taxon>
        <taxon>Bacillariophyta</taxon>
        <taxon>Coscinodiscophyceae</taxon>
        <taxon>Chaetocerotophycidae</taxon>
        <taxon>Chaetocerotales</taxon>
        <taxon>Chaetocerotaceae</taxon>
        <taxon>Chaetoceros</taxon>
    </lineage>
</organism>
<dbReference type="GO" id="GO:0005085">
    <property type="term" value="F:guanyl-nucleotide exchange factor activity"/>
    <property type="evidence" value="ECO:0007669"/>
    <property type="project" value="TreeGrafter"/>
</dbReference>
<dbReference type="AlphaFoldDB" id="A0AAD3H943"/>
<proteinExistence type="predicted"/>
<dbReference type="PANTHER" id="PTHR45982:SF1">
    <property type="entry name" value="REGULATOR OF CHROMOSOME CONDENSATION"/>
    <property type="match status" value="1"/>
</dbReference>
<dbReference type="SUPFAM" id="SSF50969">
    <property type="entry name" value="YVTN repeat-like/Quinoprotein amine dehydrogenase"/>
    <property type="match status" value="1"/>
</dbReference>
<dbReference type="Pfam" id="PF13540">
    <property type="entry name" value="RCC1_2"/>
    <property type="match status" value="1"/>
</dbReference>
<dbReference type="PROSITE" id="PS50012">
    <property type="entry name" value="RCC1_3"/>
    <property type="match status" value="2"/>
</dbReference>
<name>A0AAD3H943_9STRA</name>